<accession>A0A552KXV8</accession>
<dbReference type="Proteomes" id="UP000315868">
    <property type="component" value="Unassembled WGS sequence"/>
</dbReference>
<comment type="caution">
    <text evidence="1">The sequence shown here is derived from an EMBL/GenBank/DDBJ whole genome shotgun (WGS) entry which is preliminary data.</text>
</comment>
<name>A0A552KXV8_9CHRO</name>
<proteinExistence type="predicted"/>
<dbReference type="AlphaFoldDB" id="A0A552KXV8"/>
<organism evidence="1 2">
    <name type="scientific">Microcystis flos-aquae Mf_QC_C_20070823_S10D</name>
    <dbReference type="NCBI Taxonomy" id="2486236"/>
    <lineage>
        <taxon>Bacteria</taxon>
        <taxon>Bacillati</taxon>
        <taxon>Cyanobacteriota</taxon>
        <taxon>Cyanophyceae</taxon>
        <taxon>Oscillatoriophycideae</taxon>
        <taxon>Chroococcales</taxon>
        <taxon>Microcystaceae</taxon>
        <taxon>Microcystis</taxon>
    </lineage>
</organism>
<sequence length="90" mass="10441">MNDYSSLLYSEKSVLATDCYDLTPLNYEGRGNYEKRGILSAKNPTENGFLQETRFLGDLILLSRVHHNWRLLGSFEMNYDGIWHHPQTTS</sequence>
<protein>
    <submittedName>
        <fullName evidence="1">Uncharacterized protein</fullName>
    </submittedName>
</protein>
<evidence type="ECO:0000313" key="1">
    <source>
        <dbReference type="EMBL" id="TRV12725.1"/>
    </source>
</evidence>
<evidence type="ECO:0000313" key="2">
    <source>
        <dbReference type="Proteomes" id="UP000315868"/>
    </source>
</evidence>
<gene>
    <name evidence="1" type="ORF">EWV45_08955</name>
</gene>
<dbReference type="EMBL" id="SFAM01000075">
    <property type="protein sequence ID" value="TRV12725.1"/>
    <property type="molecule type" value="Genomic_DNA"/>
</dbReference>
<reference evidence="1 2" key="1">
    <citation type="submission" date="2019-01" db="EMBL/GenBank/DDBJ databases">
        <title>Coherence of Microcystis species and biogeography revealed through population genomics.</title>
        <authorList>
            <person name="Perez-Carrascal O.M."/>
            <person name="Terrat Y."/>
            <person name="Giani A."/>
            <person name="Fortin N."/>
            <person name="Tromas N."/>
            <person name="Shapiro B.J."/>
        </authorList>
    </citation>
    <scope>NUCLEOTIDE SEQUENCE [LARGE SCALE GENOMIC DNA]</scope>
    <source>
        <strain evidence="1">Mf_QC_C_20070823_S10D</strain>
    </source>
</reference>